<sequence length="101" mass="11434">MKNLFGDKKKTYTYKQLEQMKAYYMFAASATCTFATFGGMMAALKLSGIDVDMGLCNSCIAYAAVCGVMSFVCSKFYKRAKNEKMRDIVDSEFKLMNQIEF</sequence>
<organism evidence="2 3">
    <name type="scientific">Eubacterium uniforme</name>
    <dbReference type="NCBI Taxonomy" id="39495"/>
    <lineage>
        <taxon>Bacteria</taxon>
        <taxon>Bacillati</taxon>
        <taxon>Bacillota</taxon>
        <taxon>Clostridia</taxon>
        <taxon>Eubacteriales</taxon>
        <taxon>Eubacteriaceae</taxon>
        <taxon>Eubacterium</taxon>
    </lineage>
</organism>
<dbReference type="EMBL" id="FUXZ01000008">
    <property type="protein sequence ID" value="SKA67056.1"/>
    <property type="molecule type" value="Genomic_DNA"/>
</dbReference>
<proteinExistence type="predicted"/>
<evidence type="ECO:0000313" key="3">
    <source>
        <dbReference type="Proteomes" id="UP000190814"/>
    </source>
</evidence>
<dbReference type="AlphaFoldDB" id="A0A1T4VQ27"/>
<name>A0A1T4VQ27_9FIRM</name>
<feature type="transmembrane region" description="Helical" evidence="1">
    <location>
        <begin position="60"/>
        <end position="77"/>
    </location>
</feature>
<evidence type="ECO:0000256" key="1">
    <source>
        <dbReference type="SAM" id="Phobius"/>
    </source>
</evidence>
<accession>A0A1T4VQ27</accession>
<feature type="transmembrane region" description="Helical" evidence="1">
    <location>
        <begin position="21"/>
        <end position="40"/>
    </location>
</feature>
<protein>
    <submittedName>
        <fullName evidence="2">Uncharacterized protein</fullName>
    </submittedName>
</protein>
<gene>
    <name evidence="2" type="ORF">SAMN02745111_01383</name>
</gene>
<dbReference type="Proteomes" id="UP000190814">
    <property type="component" value="Unassembled WGS sequence"/>
</dbReference>
<keyword evidence="1" id="KW-1133">Transmembrane helix</keyword>
<keyword evidence="1" id="KW-0472">Membrane</keyword>
<keyword evidence="3" id="KW-1185">Reference proteome</keyword>
<dbReference type="STRING" id="39495.SAMN02745111_01383"/>
<dbReference type="RefSeq" id="WP_078766261.1">
    <property type="nucleotide sequence ID" value="NZ_FUXZ01000008.1"/>
</dbReference>
<reference evidence="2 3" key="1">
    <citation type="submission" date="2017-02" db="EMBL/GenBank/DDBJ databases">
        <authorList>
            <person name="Peterson S.W."/>
        </authorList>
    </citation>
    <scope>NUCLEOTIDE SEQUENCE [LARGE SCALE GENOMIC DNA]</scope>
    <source>
        <strain evidence="2 3">ATCC 35992</strain>
    </source>
</reference>
<keyword evidence="1" id="KW-0812">Transmembrane</keyword>
<evidence type="ECO:0000313" key="2">
    <source>
        <dbReference type="EMBL" id="SKA67056.1"/>
    </source>
</evidence>